<dbReference type="Pfam" id="PF00857">
    <property type="entry name" value="Isochorismatase"/>
    <property type="match status" value="1"/>
</dbReference>
<feature type="domain" description="Isochorismatase-like" evidence="2">
    <location>
        <begin position="5"/>
        <end position="166"/>
    </location>
</feature>
<dbReference type="InterPro" id="IPR036380">
    <property type="entry name" value="Isochorismatase-like_sf"/>
</dbReference>
<gene>
    <name evidence="3" type="ORF">ENV54_06955</name>
</gene>
<evidence type="ECO:0000259" key="2">
    <source>
        <dbReference type="Pfam" id="PF00857"/>
    </source>
</evidence>
<dbReference type="PANTHER" id="PTHR43540:SF6">
    <property type="entry name" value="ISOCHORISMATASE-LIKE DOMAIN-CONTAINING PROTEIN"/>
    <property type="match status" value="1"/>
</dbReference>
<dbReference type="PANTHER" id="PTHR43540">
    <property type="entry name" value="PEROXYUREIDOACRYLATE/UREIDOACRYLATE AMIDOHYDROLASE-RELATED"/>
    <property type="match status" value="1"/>
</dbReference>
<dbReference type="Gene3D" id="3.40.50.850">
    <property type="entry name" value="Isochorismatase-like"/>
    <property type="match status" value="1"/>
</dbReference>
<protein>
    <submittedName>
        <fullName evidence="3">Cysteine hydrolase</fullName>
    </submittedName>
</protein>
<dbReference type="GO" id="GO:0016787">
    <property type="term" value="F:hydrolase activity"/>
    <property type="evidence" value="ECO:0007669"/>
    <property type="project" value="UniProtKB-KW"/>
</dbReference>
<organism evidence="3">
    <name type="scientific">Desulfomonile tiedjei</name>
    <dbReference type="NCBI Taxonomy" id="2358"/>
    <lineage>
        <taxon>Bacteria</taxon>
        <taxon>Pseudomonadati</taxon>
        <taxon>Thermodesulfobacteriota</taxon>
        <taxon>Desulfomonilia</taxon>
        <taxon>Desulfomonilales</taxon>
        <taxon>Desulfomonilaceae</taxon>
        <taxon>Desulfomonile</taxon>
    </lineage>
</organism>
<dbReference type="AlphaFoldDB" id="A0A7C4ARQ8"/>
<comment type="caution">
    <text evidence="3">The sequence shown here is derived from an EMBL/GenBank/DDBJ whole genome shotgun (WGS) entry which is preliminary data.</text>
</comment>
<proteinExistence type="predicted"/>
<sequence length="191" mass="21225">MNNWALLVVDLIKDNVNPNGAGLLDREVSRILPTVKSLLNHFRENGGRIVFACDSFMEGDFIFKGRMPPHAIRGTGGDQPLSELDMQPTDHYLPKRRMSAFYKTDLDQTLRTWGVDTVAVCGIVTSVCVLLTALDAIQNDFKAVIVSDGCACHQRDIHDATLKVYDSLILAPLFRIMTSEQLFAETTKGRA</sequence>
<dbReference type="SUPFAM" id="SSF52499">
    <property type="entry name" value="Isochorismatase-like hydrolases"/>
    <property type="match status" value="1"/>
</dbReference>
<dbReference type="InterPro" id="IPR050272">
    <property type="entry name" value="Isochorismatase-like_hydrls"/>
</dbReference>
<keyword evidence="1 3" id="KW-0378">Hydrolase</keyword>
<dbReference type="CDD" id="cd00431">
    <property type="entry name" value="cysteine_hydrolases"/>
    <property type="match status" value="1"/>
</dbReference>
<dbReference type="InterPro" id="IPR000868">
    <property type="entry name" value="Isochorismatase-like_dom"/>
</dbReference>
<evidence type="ECO:0000313" key="3">
    <source>
        <dbReference type="EMBL" id="HGH61021.1"/>
    </source>
</evidence>
<reference evidence="3" key="1">
    <citation type="journal article" date="2020" name="mSystems">
        <title>Genome- and Community-Level Interaction Insights into Carbon Utilization and Element Cycling Functions of Hydrothermarchaeota in Hydrothermal Sediment.</title>
        <authorList>
            <person name="Zhou Z."/>
            <person name="Liu Y."/>
            <person name="Xu W."/>
            <person name="Pan J."/>
            <person name="Luo Z.H."/>
            <person name="Li M."/>
        </authorList>
    </citation>
    <scope>NUCLEOTIDE SEQUENCE [LARGE SCALE GENOMIC DNA]</scope>
    <source>
        <strain evidence="3">SpSt-769</strain>
    </source>
</reference>
<name>A0A7C4ARQ8_9BACT</name>
<dbReference type="EMBL" id="DTGT01000217">
    <property type="protein sequence ID" value="HGH61021.1"/>
    <property type="molecule type" value="Genomic_DNA"/>
</dbReference>
<accession>A0A7C4ARQ8</accession>
<evidence type="ECO:0000256" key="1">
    <source>
        <dbReference type="ARBA" id="ARBA00022801"/>
    </source>
</evidence>